<dbReference type="Proteomes" id="UP000466794">
    <property type="component" value="Unassembled WGS sequence"/>
</dbReference>
<dbReference type="Pfam" id="PF01061">
    <property type="entry name" value="ABC2_membrane"/>
    <property type="match status" value="1"/>
</dbReference>
<dbReference type="PIRSF" id="PIRSF006648">
    <property type="entry name" value="DrrB"/>
    <property type="match status" value="1"/>
</dbReference>
<feature type="transmembrane region" description="Helical" evidence="6">
    <location>
        <begin position="73"/>
        <end position="96"/>
    </location>
</feature>
<dbReference type="InterPro" id="IPR047817">
    <property type="entry name" value="ABC2_TM_bact-type"/>
</dbReference>
<dbReference type="GO" id="GO:0043190">
    <property type="term" value="C:ATP-binding cassette (ABC) transporter complex"/>
    <property type="evidence" value="ECO:0007669"/>
    <property type="project" value="InterPro"/>
</dbReference>
<comment type="subcellular location">
    <subcellularLocation>
        <location evidence="6">Cell membrane</location>
        <topology evidence="6">Multi-pass membrane protein</topology>
    </subcellularLocation>
    <subcellularLocation>
        <location evidence="1">Membrane</location>
        <topology evidence="1">Multi-pass membrane protein</topology>
    </subcellularLocation>
</comment>
<keyword evidence="9" id="KW-1185">Reference proteome</keyword>
<feature type="transmembrane region" description="Helical" evidence="6">
    <location>
        <begin position="38"/>
        <end position="61"/>
    </location>
</feature>
<feature type="transmembrane region" description="Helical" evidence="6">
    <location>
        <begin position="184"/>
        <end position="201"/>
    </location>
</feature>
<dbReference type="GO" id="GO:0140359">
    <property type="term" value="F:ABC-type transporter activity"/>
    <property type="evidence" value="ECO:0007669"/>
    <property type="project" value="InterPro"/>
</dbReference>
<proteinExistence type="inferred from homology"/>
<keyword evidence="4 6" id="KW-0472">Membrane</keyword>
<name>A0A7K1UUT9_9NOCA</name>
<keyword evidence="6" id="KW-1003">Cell membrane</keyword>
<evidence type="ECO:0000256" key="6">
    <source>
        <dbReference type="RuleBase" id="RU361157"/>
    </source>
</evidence>
<dbReference type="PRINTS" id="PR00164">
    <property type="entry name" value="ABC2TRNSPORT"/>
</dbReference>
<keyword evidence="2 6" id="KW-0812">Transmembrane</keyword>
<evidence type="ECO:0000256" key="5">
    <source>
        <dbReference type="ARBA" id="ARBA00023251"/>
    </source>
</evidence>
<feature type="domain" description="ABC transmembrane type-2" evidence="7">
    <location>
        <begin position="38"/>
        <end position="282"/>
    </location>
</feature>
<reference evidence="8 9" key="1">
    <citation type="submission" date="2019-12" db="EMBL/GenBank/DDBJ databases">
        <title>Nocardia sp. nov. ET3-3 isolated from soil.</title>
        <authorList>
            <person name="Kanchanasin P."/>
            <person name="Tanasupawat S."/>
            <person name="Yuki M."/>
            <person name="Kudo T."/>
        </authorList>
    </citation>
    <scope>NUCLEOTIDE SEQUENCE [LARGE SCALE GENOMIC DNA]</scope>
    <source>
        <strain evidence="8 9">ET3-3</strain>
    </source>
</reference>
<accession>A0A7K1UUT9</accession>
<evidence type="ECO:0000256" key="4">
    <source>
        <dbReference type="ARBA" id="ARBA00023136"/>
    </source>
</evidence>
<keyword evidence="5" id="KW-0046">Antibiotic resistance</keyword>
<dbReference type="PANTHER" id="PTHR43229:SF2">
    <property type="entry name" value="NODULATION PROTEIN J"/>
    <property type="match status" value="1"/>
</dbReference>
<dbReference type="GO" id="GO:0046677">
    <property type="term" value="P:response to antibiotic"/>
    <property type="evidence" value="ECO:0007669"/>
    <property type="project" value="UniProtKB-KW"/>
</dbReference>
<dbReference type="PANTHER" id="PTHR43229">
    <property type="entry name" value="NODULATION PROTEIN J"/>
    <property type="match status" value="1"/>
</dbReference>
<comment type="caution">
    <text evidence="8">The sequence shown here is derived from an EMBL/GenBank/DDBJ whole genome shotgun (WGS) entry which is preliminary data.</text>
</comment>
<dbReference type="RefSeq" id="WP_157387690.1">
    <property type="nucleotide sequence ID" value="NZ_WRPP01000002.1"/>
</dbReference>
<keyword evidence="3 6" id="KW-1133">Transmembrane helix</keyword>
<evidence type="ECO:0000313" key="9">
    <source>
        <dbReference type="Proteomes" id="UP000466794"/>
    </source>
</evidence>
<dbReference type="EMBL" id="WRPP01000002">
    <property type="protein sequence ID" value="MVU78136.1"/>
    <property type="molecule type" value="Genomic_DNA"/>
</dbReference>
<gene>
    <name evidence="8" type="ORF">GPX89_12880</name>
</gene>
<feature type="transmembrane region" description="Helical" evidence="6">
    <location>
        <begin position="117"/>
        <end position="138"/>
    </location>
</feature>
<feature type="transmembrane region" description="Helical" evidence="6">
    <location>
        <begin position="150"/>
        <end position="172"/>
    </location>
</feature>
<dbReference type="AlphaFoldDB" id="A0A7K1UUT9"/>
<protein>
    <recommendedName>
        <fullName evidence="6">Transport permease protein</fullName>
    </recommendedName>
</protein>
<evidence type="ECO:0000256" key="1">
    <source>
        <dbReference type="ARBA" id="ARBA00004141"/>
    </source>
</evidence>
<dbReference type="InterPro" id="IPR000412">
    <property type="entry name" value="ABC_2_transport"/>
</dbReference>
<feature type="transmembrane region" description="Helical" evidence="6">
    <location>
        <begin position="261"/>
        <end position="279"/>
    </location>
</feature>
<evidence type="ECO:0000256" key="3">
    <source>
        <dbReference type="ARBA" id="ARBA00022989"/>
    </source>
</evidence>
<dbReference type="InterPro" id="IPR013525">
    <property type="entry name" value="ABC2_TM"/>
</dbReference>
<evidence type="ECO:0000313" key="8">
    <source>
        <dbReference type="EMBL" id="MVU78136.1"/>
    </source>
</evidence>
<comment type="similarity">
    <text evidence="6">Belongs to the ABC-2 integral membrane protein family.</text>
</comment>
<sequence>MTTTGISTGTVTTGWPLELRGIRVVWERELIRFARNRLRILTSLAQPVLFLFVLGTGLTRLTTATPGFDFRTFMFPGIVAMTVMFTSIFSAMSIVWDREFGFLREMLVAPCSRASLLIGKVLGGTTVATVQGLLMLAFAGAVRVPYSPRLLLGLVGIMVLTAIMITSIGVLLASAITQMEAFQAVLQFVAMPMFFLSGAMFPSSGLPTWLAVLTKIDPLTYAVDPMRRMVFHHVTVPAEVAGRLTPGISWGSVALGTGTELLIIAVVAAAALAGAIARFSRTE</sequence>
<evidence type="ECO:0000256" key="2">
    <source>
        <dbReference type="ARBA" id="ARBA00022692"/>
    </source>
</evidence>
<dbReference type="InterPro" id="IPR051784">
    <property type="entry name" value="Nod_factor_ABC_transporter"/>
</dbReference>
<keyword evidence="6" id="KW-0813">Transport</keyword>
<organism evidence="8 9">
    <name type="scientific">Nocardia terrae</name>
    <dbReference type="NCBI Taxonomy" id="2675851"/>
    <lineage>
        <taxon>Bacteria</taxon>
        <taxon>Bacillati</taxon>
        <taxon>Actinomycetota</taxon>
        <taxon>Actinomycetes</taxon>
        <taxon>Mycobacteriales</taxon>
        <taxon>Nocardiaceae</taxon>
        <taxon>Nocardia</taxon>
    </lineage>
</organism>
<dbReference type="PROSITE" id="PS51012">
    <property type="entry name" value="ABC_TM2"/>
    <property type="match status" value="1"/>
</dbReference>
<evidence type="ECO:0000259" key="7">
    <source>
        <dbReference type="PROSITE" id="PS51012"/>
    </source>
</evidence>